<name>A0A9W7LBS5_9STRA</name>
<dbReference type="EMBL" id="BRYA01000245">
    <property type="protein sequence ID" value="GMI45370.1"/>
    <property type="molecule type" value="Genomic_DNA"/>
</dbReference>
<feature type="region of interest" description="Disordered" evidence="2">
    <location>
        <begin position="1552"/>
        <end position="1610"/>
    </location>
</feature>
<evidence type="ECO:0000256" key="2">
    <source>
        <dbReference type="SAM" id="MobiDB-lite"/>
    </source>
</evidence>
<feature type="compositionally biased region" description="Acidic residues" evidence="2">
    <location>
        <begin position="1558"/>
        <end position="1578"/>
    </location>
</feature>
<feature type="coiled-coil region" evidence="1">
    <location>
        <begin position="713"/>
        <end position="743"/>
    </location>
</feature>
<dbReference type="InterPro" id="IPR052575">
    <property type="entry name" value="SSU_processome_comp_20"/>
</dbReference>
<proteinExistence type="predicted"/>
<dbReference type="Pfam" id="PF23099">
    <property type="entry name" value="UTP20_C"/>
    <property type="match status" value="1"/>
</dbReference>
<keyword evidence="7" id="KW-1185">Reference proteome</keyword>
<comment type="caution">
    <text evidence="6">The sequence shown here is derived from an EMBL/GenBank/DDBJ whole genome shotgun (WGS) entry which is preliminary data.</text>
</comment>
<protein>
    <submittedName>
        <fullName evidence="6">Uncharacterized protein</fullName>
    </submittedName>
</protein>
<gene>
    <name evidence="6" type="ORF">TrCOL_g8777</name>
</gene>
<feature type="domain" description="U3 small nucleolar RNA-associated protein 20 N-terminal" evidence="3">
    <location>
        <begin position="478"/>
        <end position="1108"/>
    </location>
</feature>
<evidence type="ECO:0000259" key="3">
    <source>
        <dbReference type="Pfam" id="PF07539"/>
    </source>
</evidence>
<dbReference type="OrthoDB" id="360653at2759"/>
<dbReference type="Pfam" id="PF20416">
    <property type="entry name" value="UTP20"/>
    <property type="match status" value="1"/>
</dbReference>
<dbReference type="SUPFAM" id="SSF48371">
    <property type="entry name" value="ARM repeat"/>
    <property type="match status" value="2"/>
</dbReference>
<dbReference type="InterPro" id="IPR046523">
    <property type="entry name" value="UTP20_dom"/>
</dbReference>
<dbReference type="InterPro" id="IPR057525">
    <property type="entry name" value="UTP20_C"/>
</dbReference>
<feature type="compositionally biased region" description="Basic and acidic residues" evidence="2">
    <location>
        <begin position="2243"/>
        <end position="2265"/>
    </location>
</feature>
<evidence type="ECO:0000313" key="6">
    <source>
        <dbReference type="EMBL" id="GMI45370.1"/>
    </source>
</evidence>
<evidence type="ECO:0000259" key="4">
    <source>
        <dbReference type="Pfam" id="PF20416"/>
    </source>
</evidence>
<feature type="domain" description="U3 small nucleolar RNA-associated protein 20 C-terminal" evidence="5">
    <location>
        <begin position="2093"/>
        <end position="2260"/>
    </location>
</feature>
<dbReference type="Proteomes" id="UP001165065">
    <property type="component" value="Unassembled WGS sequence"/>
</dbReference>
<evidence type="ECO:0000313" key="7">
    <source>
        <dbReference type="Proteomes" id="UP001165065"/>
    </source>
</evidence>
<evidence type="ECO:0000256" key="1">
    <source>
        <dbReference type="SAM" id="Coils"/>
    </source>
</evidence>
<dbReference type="Pfam" id="PF07539">
    <property type="entry name" value="UTP20_N"/>
    <property type="match status" value="1"/>
</dbReference>
<feature type="region of interest" description="Disordered" evidence="2">
    <location>
        <begin position="2240"/>
        <end position="2275"/>
    </location>
</feature>
<keyword evidence="1" id="KW-0175">Coiled coil</keyword>
<sequence length="2275" mass="249830">MEGREGTGVKERAIRRMMGYRPSRTVPIMERRLGEDKVRDGIEGMRVGDDKIKAALTWIRHATGGEVGWAVDIVKGGGDLVDLVEGLGGRGGGGKLDEVRVEVGKEILKRGGVGKVVEAYVRGVTEEGGEGEGEELWETVGGRKGKIKKEEGGGDVWERTGAIRLMMWMDKVDDKRLKKLIGAKNEDRRVKAEALKVLNERTSEKLGDGAVSQLLSDNGDFAPIVEGVKKQIQVKGAEGLDVDRLGKLVETGMETRDRRLRWAVVGLLAAAEGGIWEVMGKAVEVEKSIDISNFRVLTSAITTVTVEVKKGKLTGWRARALVGWLVGCLRVKFKEAWEPAVKGIRACLEGMREECWEGVWRVLVEEGSDDLEEEVVEEEEMEEDMGTGEERILKEFKDDVGGALEANATTDLETVREYAFKGIWGETAVKMTAVVVPQFLEWMKEVYWAWNDKDPDRFEINMHTPSNSSPSKLLSSKVIKTNLLNWLKLFSSTSGLQQMTQNDLLLRIFRALLTCPDTEVSSLALSCIGKYRIKGLKEYVDDMEDMVEGGGGGFREALTKFDLSVVPEEHRPILLPYLTRLLYGKFHSKSGTSKKSKETPKARREAILGFFSGFKEEELDTLMYLAIRGFATEPWSEDGGCEVKDVLKVVMKGVEGGKLTDVDPAKQLGYLNLLRSIVGKLGFKVKGYVPVMVEICVGFLRFAEGASVGGEAEVEVEVDVDVEEEEEEEQEEQEEQVTHTKNHLSSVRTLTLRRMSEIFALYNKHIDFLPYQAALFSALEGYLARLPSSIISSDNVKSPALLGLLETLSSNEPLFGLLGGGGGKIISTMITCISPASSTDSLNSLLRSLESLLKTDEGAALVEGEVVRLVGNFSELLESTTASTGKLSSRQLSILFLICERIVTPESDFPASTVSTITQLLIPFLDPSKAFSARGDDLKLNILGIVNRLIPKLTEDDANKNVHMLAKLLGPIKAKRGITSVLIRKAVVESIGGLAEVLGSQYRKMAECLADLNAMSDKHVEEYDFNRLLPALNKLGAREGWEEFGGEGKVILPLSFTLLHYVYDLDGVLSRGAFKGLKALVDFLSTSPELLRILETSVMPAVKFGLTSHTDAPRKLFIQFVRHCAIIFGSGGSSPNESPHLFGDLASLASDNEEVDFFRNVTHVQQHRRVRGFAKLRKMLDSGEAEFSQQSLQGFLLPLANHPIFEASKNTDEAFALEGVAMVGAVARLLRYGAWIGLVNLYLVQIPKHPENERYLISALCSILGAFHEDLTGEGSSVEGVKRGLEKLIPKVERLLHKETTKAGSKVKTLRSSVVLALLTLFQKASLMEAKFSGLVLVVCKSLRSKESDSRDVARSVLAKIVLAVGVGVGLGEVVHQLAVSLGEGYQLHIRAAALHSILLALSKHSEVVARIHDNGDLDECVPAIMDLVQQDVFGLAAEMKEVKDAEKRVIKEAIGVKSYDTLEILASMIRFRPSETTSETTLSAVHAVVTPFVERLKSEGDASKLGVTIKKCRACLDRVVIGFGKNTDASGPEVLKFVWATIAVFLGGGGKRKREDVEDEDEDGDLESSDEEDEEGEKEGIKITSKSGKMKAARKEKKGEGKKSGVQTWQPSLQEVHNSKSALAMKRDQSRAQHKVRDGVNAPKMTGANRHGVSQLAATRNINNPAVAAAVVFGLRLLHACLKKSKLDWNDATIKAMADPFVGLLTRCVRRSTSDEIVLLAIRSLGFLLRWDLPSITENRRILASSSLLILTKAGIGGSKDEVTQGIFKIMTLLMKEHDGDGNSTLLLKEKQWRALVALLHGMVAGTAHHVATFALINSILKKKVVICVEIYELIESLLDLTVTASKDQVRVASRTAFSTFLLHFPLGEKKVDEHLSKLIKNCAYEHDDGRDSAIQLVAHLCRTLPKEVVLEKFEKILLPLALQLQNDTSTTCKEGLALTLTNLLGRATSEKIGETFGLLKTWVDGEVTRCLGLQLLGILAESRRDWVESGRSAVIRGIFLENLRAVNEETDDGKIRWAEDWQRPYFSLTGLGKLSNAGEVKIDDVVLLALTHYHPWVKKAAGMIVAASPVEPGQWYSVVKGFTSHLDCDVKFVNDDIVVQAIKAIVKIAPTLQAGGDEGAKVLKWLFARLGGAAKKSAGGNRMNVFKCFAGLISVIDVSPFATLVLASVHRAISEAEATGNAPDDDVSFMKEILVLLENSVGTEIFMRLYSDVQSKAAAKREERKSLVATEKVADPVAAAKRREAKKEKEEGRKRRRMDEKKRGGFKSKKKRM</sequence>
<dbReference type="PANTHER" id="PTHR17695:SF11">
    <property type="entry name" value="SMALL SUBUNIT PROCESSOME COMPONENT 20 HOMOLOG"/>
    <property type="match status" value="1"/>
</dbReference>
<evidence type="ECO:0000259" key="5">
    <source>
        <dbReference type="Pfam" id="PF23099"/>
    </source>
</evidence>
<dbReference type="PANTHER" id="PTHR17695">
    <property type="entry name" value="SMALL SUBUNIT PROCESSOME COMPONENT 20 HOMOLOG"/>
    <property type="match status" value="1"/>
</dbReference>
<accession>A0A9W7LBS5</accession>
<dbReference type="InterPro" id="IPR016024">
    <property type="entry name" value="ARM-type_fold"/>
</dbReference>
<feature type="domain" description="U3 small nucleolar RNA-associated protein 20" evidence="4">
    <location>
        <begin position="1306"/>
        <end position="1542"/>
    </location>
</feature>
<organism evidence="6 7">
    <name type="scientific">Triparma columacea</name>
    <dbReference type="NCBI Taxonomy" id="722753"/>
    <lineage>
        <taxon>Eukaryota</taxon>
        <taxon>Sar</taxon>
        <taxon>Stramenopiles</taxon>
        <taxon>Ochrophyta</taxon>
        <taxon>Bolidophyceae</taxon>
        <taxon>Parmales</taxon>
        <taxon>Triparmaceae</taxon>
        <taxon>Triparma</taxon>
    </lineage>
</organism>
<dbReference type="GO" id="GO:0030686">
    <property type="term" value="C:90S preribosome"/>
    <property type="evidence" value="ECO:0007669"/>
    <property type="project" value="TreeGrafter"/>
</dbReference>
<dbReference type="Gene3D" id="1.25.10.10">
    <property type="entry name" value="Leucine-rich Repeat Variant"/>
    <property type="match status" value="1"/>
</dbReference>
<dbReference type="GO" id="GO:0032040">
    <property type="term" value="C:small-subunit processome"/>
    <property type="evidence" value="ECO:0007669"/>
    <property type="project" value="TreeGrafter"/>
</dbReference>
<dbReference type="InterPro" id="IPR011989">
    <property type="entry name" value="ARM-like"/>
</dbReference>
<dbReference type="InterPro" id="IPR011430">
    <property type="entry name" value="UTP20_N"/>
</dbReference>
<feature type="compositionally biased region" description="Basic residues" evidence="2">
    <location>
        <begin position="2266"/>
        <end position="2275"/>
    </location>
</feature>
<reference evidence="7" key="1">
    <citation type="journal article" date="2023" name="Commun. Biol.">
        <title>Genome analysis of Parmales, the sister group of diatoms, reveals the evolutionary specialization of diatoms from phago-mixotrophs to photoautotrophs.</title>
        <authorList>
            <person name="Ban H."/>
            <person name="Sato S."/>
            <person name="Yoshikawa S."/>
            <person name="Yamada K."/>
            <person name="Nakamura Y."/>
            <person name="Ichinomiya M."/>
            <person name="Sato N."/>
            <person name="Blanc-Mathieu R."/>
            <person name="Endo H."/>
            <person name="Kuwata A."/>
            <person name="Ogata H."/>
        </authorList>
    </citation>
    <scope>NUCLEOTIDE SEQUENCE [LARGE SCALE GENOMIC DNA]</scope>
</reference>